<sequence>MSNQPEQPQPKPGQPGSPTPPYAAPAVPDSFLGQNQQFQNPPAPQYGPPAGGQYGQQAPFAQQPYAQQPYGQQPYAQQPYAQQPYGQQPYAQHYGGPTYYQGGPGYADKTSGPRGMSLASMIIGLVSLVAGFGFFMVPQIVGIVLGHIGLKKESPQGRSFSITGLITNYLALLIYGALYGFVLFGLAMMGFDSYSPAAEGYTWLATTH</sequence>
<keyword evidence="4" id="KW-1185">Reference proteome</keyword>
<feature type="region of interest" description="Disordered" evidence="1">
    <location>
        <begin position="1"/>
        <end position="58"/>
    </location>
</feature>
<accession>A0A2S3ZX82</accession>
<name>A0A2S3ZX82_ARTGL</name>
<reference evidence="3 4" key="1">
    <citation type="submission" date="2018-01" db="EMBL/GenBank/DDBJ databases">
        <title>Arthrobacter sp. nov., from glaciers in China.</title>
        <authorList>
            <person name="Liu Q."/>
            <person name="Xin Y.-H."/>
        </authorList>
    </citation>
    <scope>NUCLEOTIDE SEQUENCE [LARGE SCALE GENOMIC DNA]</scope>
    <source>
        <strain evidence="3 4">HLT2-12-2</strain>
    </source>
</reference>
<evidence type="ECO:0000256" key="2">
    <source>
        <dbReference type="SAM" id="Phobius"/>
    </source>
</evidence>
<dbReference type="AlphaFoldDB" id="A0A2S3ZX82"/>
<protein>
    <recommendedName>
        <fullName evidence="5">DUF4190 domain-containing protein</fullName>
    </recommendedName>
</protein>
<evidence type="ECO:0000313" key="4">
    <source>
        <dbReference type="Proteomes" id="UP000237061"/>
    </source>
</evidence>
<proteinExistence type="predicted"/>
<keyword evidence="2" id="KW-0812">Transmembrane</keyword>
<comment type="caution">
    <text evidence="3">The sequence shown here is derived from an EMBL/GenBank/DDBJ whole genome shotgun (WGS) entry which is preliminary data.</text>
</comment>
<evidence type="ECO:0008006" key="5">
    <source>
        <dbReference type="Google" id="ProtNLM"/>
    </source>
</evidence>
<dbReference type="RefSeq" id="WP_103465241.1">
    <property type="nucleotide sequence ID" value="NZ_PPXC01000005.1"/>
</dbReference>
<keyword evidence="2" id="KW-1133">Transmembrane helix</keyword>
<feature type="compositionally biased region" description="Pro residues" evidence="1">
    <location>
        <begin position="7"/>
        <end position="23"/>
    </location>
</feature>
<evidence type="ECO:0000313" key="3">
    <source>
        <dbReference type="EMBL" id="POH73886.1"/>
    </source>
</evidence>
<keyword evidence="2" id="KW-0472">Membrane</keyword>
<dbReference type="EMBL" id="PPXC01000005">
    <property type="protein sequence ID" value="POH73886.1"/>
    <property type="molecule type" value="Genomic_DNA"/>
</dbReference>
<organism evidence="3 4">
    <name type="scientific">Arthrobacter glacialis</name>
    <dbReference type="NCBI Taxonomy" id="1664"/>
    <lineage>
        <taxon>Bacteria</taxon>
        <taxon>Bacillati</taxon>
        <taxon>Actinomycetota</taxon>
        <taxon>Actinomycetes</taxon>
        <taxon>Micrococcales</taxon>
        <taxon>Micrococcaceae</taxon>
        <taxon>Arthrobacter</taxon>
    </lineage>
</organism>
<evidence type="ECO:0000256" key="1">
    <source>
        <dbReference type="SAM" id="MobiDB-lite"/>
    </source>
</evidence>
<feature type="transmembrane region" description="Helical" evidence="2">
    <location>
        <begin position="169"/>
        <end position="191"/>
    </location>
</feature>
<feature type="transmembrane region" description="Helical" evidence="2">
    <location>
        <begin position="118"/>
        <end position="148"/>
    </location>
</feature>
<gene>
    <name evidence="3" type="ORF">CVS27_08190</name>
</gene>
<dbReference type="Proteomes" id="UP000237061">
    <property type="component" value="Unassembled WGS sequence"/>
</dbReference>